<keyword evidence="4" id="KW-0680">Restriction system</keyword>
<dbReference type="Pfam" id="PF01555">
    <property type="entry name" value="N6_N4_Mtase"/>
    <property type="match status" value="1"/>
</dbReference>
<evidence type="ECO:0000256" key="4">
    <source>
        <dbReference type="ARBA" id="ARBA00022747"/>
    </source>
</evidence>
<dbReference type="EMBL" id="CP011014">
    <property type="protein sequence ID" value="AJT51611.1"/>
    <property type="molecule type" value="Genomic_DNA"/>
</dbReference>
<name>A0A0D4CP11_LIMMU</name>
<gene>
    <name evidence="7" type="ORF">LBLM1_11335</name>
</gene>
<dbReference type="PROSITE" id="PS00092">
    <property type="entry name" value="N6_MTASE"/>
    <property type="match status" value="1"/>
</dbReference>
<evidence type="ECO:0000256" key="1">
    <source>
        <dbReference type="ARBA" id="ARBA00006594"/>
    </source>
</evidence>
<dbReference type="GO" id="GO:0005737">
    <property type="term" value="C:cytoplasm"/>
    <property type="evidence" value="ECO:0007669"/>
    <property type="project" value="TreeGrafter"/>
</dbReference>
<dbReference type="KEGG" id="lmu:LBLM1_11335"/>
<dbReference type="PRINTS" id="PR00508">
    <property type="entry name" value="S21N4MTFRASE"/>
</dbReference>
<comment type="similarity">
    <text evidence="1 5">Belongs to the N(4)/N(6)-methyltransferase family.</text>
</comment>
<dbReference type="AlphaFoldDB" id="A0A0D4CP11"/>
<dbReference type="PANTHER" id="PTHR13370:SF3">
    <property type="entry name" value="TRNA (GUANINE(10)-N2)-METHYLTRANSFERASE HOMOLOG"/>
    <property type="match status" value="1"/>
</dbReference>
<feature type="domain" description="DNA methylase N-4/N-6" evidence="6">
    <location>
        <begin position="23"/>
        <end position="224"/>
    </location>
</feature>
<dbReference type="InterPro" id="IPR001091">
    <property type="entry name" value="RM_Methyltransferase"/>
</dbReference>
<geneLocation type="plasmid" evidence="7 8">
    <name>pLM1</name>
</geneLocation>
<dbReference type="HOGENOM" id="CLU_024927_5_1_9"/>
<evidence type="ECO:0000313" key="8">
    <source>
        <dbReference type="Proteomes" id="UP000003645"/>
    </source>
</evidence>
<keyword evidence="7" id="KW-0614">Plasmid</keyword>
<dbReference type="EC" id="2.1.1.-" evidence="5"/>
<dbReference type="InterPro" id="IPR029063">
    <property type="entry name" value="SAM-dependent_MTases_sf"/>
</dbReference>
<dbReference type="REBASE" id="52110">
    <property type="entry name" value="M.LmuLM1ORF19080P"/>
</dbReference>
<sequence length="233" mass="26897">MSDFQLMNGDAFELLGGVTDNSVDLVLTDPPYNISQKNNIKTMKDRNRQGLDFGDWDKDFDLTGWIDIVANKVTKNGAMIIFSSWKHLSEINLALAENGFDTKDIIRYVKPNPMPRNRDRRYVVDCEYAIWAVRHNGKWTFNRQDPKYQRPEFRFVPPTGKNRIHPTEKPVKLMQSLVEIHSNLNDIILDPFMGSGSAGVASLNLNRKFIGIEMDKHYFDLAKERIERVDSNC</sequence>
<dbReference type="GO" id="GO:0009307">
    <property type="term" value="P:DNA restriction-modification system"/>
    <property type="evidence" value="ECO:0007669"/>
    <property type="project" value="UniProtKB-KW"/>
</dbReference>
<evidence type="ECO:0000256" key="3">
    <source>
        <dbReference type="ARBA" id="ARBA00022679"/>
    </source>
</evidence>
<dbReference type="InterPro" id="IPR002052">
    <property type="entry name" value="DNA_methylase_N6_adenine_CS"/>
</dbReference>
<dbReference type="SUPFAM" id="SSF53335">
    <property type="entry name" value="S-adenosyl-L-methionine-dependent methyltransferases"/>
    <property type="match status" value="1"/>
</dbReference>
<keyword evidence="3 7" id="KW-0808">Transferase</keyword>
<dbReference type="GO" id="GO:0008170">
    <property type="term" value="F:N-methyltransferase activity"/>
    <property type="evidence" value="ECO:0007669"/>
    <property type="project" value="InterPro"/>
</dbReference>
<keyword evidence="2 7" id="KW-0489">Methyltransferase</keyword>
<dbReference type="OrthoDB" id="9800801at2"/>
<dbReference type="PANTHER" id="PTHR13370">
    <property type="entry name" value="RNA METHYLASE-RELATED"/>
    <property type="match status" value="1"/>
</dbReference>
<evidence type="ECO:0000313" key="7">
    <source>
        <dbReference type="EMBL" id="AJT51611.1"/>
    </source>
</evidence>
<accession>A0A0D4CP11</accession>
<evidence type="ECO:0000256" key="2">
    <source>
        <dbReference type="ARBA" id="ARBA00022603"/>
    </source>
</evidence>
<evidence type="ECO:0000256" key="5">
    <source>
        <dbReference type="RuleBase" id="RU362026"/>
    </source>
</evidence>
<protein>
    <recommendedName>
        <fullName evidence="5">Methyltransferase</fullName>
        <ecNumber evidence="5">2.1.1.-</ecNumber>
    </recommendedName>
</protein>
<proteinExistence type="inferred from homology"/>
<dbReference type="GO" id="GO:0009007">
    <property type="term" value="F:site-specific DNA-methyltransferase (adenine-specific) activity"/>
    <property type="evidence" value="ECO:0007669"/>
    <property type="project" value="TreeGrafter"/>
</dbReference>
<dbReference type="Gene3D" id="3.40.50.150">
    <property type="entry name" value="Vaccinia Virus protein VP39"/>
    <property type="match status" value="1"/>
</dbReference>
<dbReference type="RefSeq" id="WP_006501025.1">
    <property type="nucleotide sequence ID" value="NZ_CP011014.1"/>
</dbReference>
<dbReference type="GO" id="GO:0032259">
    <property type="term" value="P:methylation"/>
    <property type="evidence" value="ECO:0007669"/>
    <property type="project" value="UniProtKB-KW"/>
</dbReference>
<dbReference type="Proteomes" id="UP000003645">
    <property type="component" value="Plasmid pLM1"/>
</dbReference>
<reference evidence="7 8" key="1">
    <citation type="journal article" date="2012" name="J. Bacteriol.">
        <title>Genome sequence of Lactobacillus mucosae LM1, isolated from piglet feces.</title>
        <authorList>
            <person name="Lee J.H."/>
            <person name="Valeriano V.D."/>
            <person name="Shin Y.R."/>
            <person name="Chae J.P."/>
            <person name="Kim G.B."/>
            <person name="Ham J.S."/>
            <person name="Chun J."/>
            <person name="Kang D.K."/>
        </authorList>
    </citation>
    <scope>NUCLEOTIDE SEQUENCE [LARGE SCALE GENOMIC DNA]</scope>
    <source>
        <strain evidence="7 8">LM1</strain>
        <plasmid evidence="7">pLM1</plasmid>
    </source>
</reference>
<evidence type="ECO:0000259" key="6">
    <source>
        <dbReference type="Pfam" id="PF01555"/>
    </source>
</evidence>
<keyword evidence="8" id="KW-1185">Reference proteome</keyword>
<dbReference type="GO" id="GO:0003677">
    <property type="term" value="F:DNA binding"/>
    <property type="evidence" value="ECO:0007669"/>
    <property type="project" value="InterPro"/>
</dbReference>
<dbReference type="InterPro" id="IPR002941">
    <property type="entry name" value="DNA_methylase_N4/N6"/>
</dbReference>
<organism evidence="7 8">
    <name type="scientific">Limosilactobacillus mucosae LM1</name>
    <dbReference type="NCBI Taxonomy" id="1130798"/>
    <lineage>
        <taxon>Bacteria</taxon>
        <taxon>Bacillati</taxon>
        <taxon>Bacillota</taxon>
        <taxon>Bacilli</taxon>
        <taxon>Lactobacillales</taxon>
        <taxon>Lactobacillaceae</taxon>
        <taxon>Limosilactobacillus</taxon>
    </lineage>
</organism>